<dbReference type="InterPro" id="IPR030395">
    <property type="entry name" value="GP_PDE_dom"/>
</dbReference>
<sequence>MLVYAHRGASGEFPENTLSAYEQAIIQGADGIELDAQYHKEGHWWILHDLYVDKTTNGQGRLLTLPQKNIETLYTEDDLPILRLEEALSFIDNRCPINIEIKVSSGDEKRLHVMAQNLNELLNDLVIQKTIRWQEISISSFNHLFLVAVADQIPEASIGMLIGHCPADLAQTAQTLGAKTINPCIDCLNKQLVDDAHQRGIAVWVYTVDRFEDIDFCCDIGVDAIFTNFPDRTKKHLISKG</sequence>
<dbReference type="AlphaFoldDB" id="A0A7Y0L9Z9"/>
<reference evidence="2 3" key="1">
    <citation type="submission" date="2020-04" db="EMBL/GenBank/DDBJ databases">
        <title>Thalassotalea sp. M1531, isolated from the surface of marine red alga.</title>
        <authorList>
            <person name="Pang L."/>
            <person name="Lu D.-C."/>
        </authorList>
    </citation>
    <scope>NUCLEOTIDE SEQUENCE [LARGE SCALE GENOMIC DNA]</scope>
    <source>
        <strain evidence="2 3">M1531</strain>
    </source>
</reference>
<feature type="domain" description="GP-PDE" evidence="1">
    <location>
        <begin position="1"/>
        <end position="237"/>
    </location>
</feature>
<dbReference type="InterPro" id="IPR017946">
    <property type="entry name" value="PLC-like_Pdiesterase_TIM-brl"/>
</dbReference>
<dbReference type="PROSITE" id="PS51704">
    <property type="entry name" value="GP_PDE"/>
    <property type="match status" value="1"/>
</dbReference>
<accession>A0A7Y0L9Z9</accession>
<proteinExistence type="predicted"/>
<protein>
    <submittedName>
        <fullName evidence="2">Glycerophosphodiester phosphodiesterase</fullName>
    </submittedName>
</protein>
<dbReference type="Pfam" id="PF03009">
    <property type="entry name" value="GDPD"/>
    <property type="match status" value="1"/>
</dbReference>
<dbReference type="EMBL" id="JABBXH010000001">
    <property type="protein sequence ID" value="NMP30517.1"/>
    <property type="molecule type" value="Genomic_DNA"/>
</dbReference>
<organism evidence="2 3">
    <name type="scientific">Thalassotalea algicola</name>
    <dbReference type="NCBI Taxonomy" id="2716224"/>
    <lineage>
        <taxon>Bacteria</taxon>
        <taxon>Pseudomonadati</taxon>
        <taxon>Pseudomonadota</taxon>
        <taxon>Gammaproteobacteria</taxon>
        <taxon>Alteromonadales</taxon>
        <taxon>Colwelliaceae</taxon>
        <taxon>Thalassotalea</taxon>
    </lineage>
</organism>
<evidence type="ECO:0000259" key="1">
    <source>
        <dbReference type="PROSITE" id="PS51704"/>
    </source>
</evidence>
<keyword evidence="3" id="KW-1185">Reference proteome</keyword>
<evidence type="ECO:0000313" key="2">
    <source>
        <dbReference type="EMBL" id="NMP30517.1"/>
    </source>
</evidence>
<dbReference type="GO" id="GO:0006629">
    <property type="term" value="P:lipid metabolic process"/>
    <property type="evidence" value="ECO:0007669"/>
    <property type="project" value="InterPro"/>
</dbReference>
<dbReference type="PANTHER" id="PTHR46211:SF1">
    <property type="entry name" value="GLYCEROPHOSPHODIESTER PHOSPHODIESTERASE, CYTOPLASMIC"/>
    <property type="match status" value="1"/>
</dbReference>
<evidence type="ECO:0000313" key="3">
    <source>
        <dbReference type="Proteomes" id="UP000568664"/>
    </source>
</evidence>
<gene>
    <name evidence="2" type="ORF">HII17_02980</name>
</gene>
<dbReference type="GO" id="GO:0008081">
    <property type="term" value="F:phosphoric diester hydrolase activity"/>
    <property type="evidence" value="ECO:0007669"/>
    <property type="project" value="InterPro"/>
</dbReference>
<comment type="caution">
    <text evidence="2">The sequence shown here is derived from an EMBL/GenBank/DDBJ whole genome shotgun (WGS) entry which is preliminary data.</text>
</comment>
<name>A0A7Y0L9Z9_9GAMM</name>
<dbReference type="Proteomes" id="UP000568664">
    <property type="component" value="Unassembled WGS sequence"/>
</dbReference>
<dbReference type="PANTHER" id="PTHR46211">
    <property type="entry name" value="GLYCEROPHOSPHORYL DIESTER PHOSPHODIESTERASE"/>
    <property type="match status" value="1"/>
</dbReference>
<dbReference type="RefSeq" id="WP_169073817.1">
    <property type="nucleotide sequence ID" value="NZ_JABBXH010000001.1"/>
</dbReference>
<dbReference type="Gene3D" id="3.20.20.190">
    <property type="entry name" value="Phosphatidylinositol (PI) phosphodiesterase"/>
    <property type="match status" value="1"/>
</dbReference>
<dbReference type="SUPFAM" id="SSF51695">
    <property type="entry name" value="PLC-like phosphodiesterases"/>
    <property type="match status" value="1"/>
</dbReference>